<dbReference type="PANTHER" id="PTHR21184">
    <property type="entry name" value="MENORIN (DENDRITIC BRANCHING PROTEIN)"/>
    <property type="match status" value="1"/>
</dbReference>
<evidence type="ECO:0000259" key="3">
    <source>
        <dbReference type="Pfam" id="PF10223"/>
    </source>
</evidence>
<dbReference type="AlphaFoldDB" id="A0A8X8BSJ1"/>
<comment type="similarity">
    <text evidence="1">Belongs to the menorin family.</text>
</comment>
<name>A0A8X8BSJ1_POLSE</name>
<gene>
    <name evidence="4" type="primary">Fam151b</name>
    <name evidence="4" type="ORF">GTO96_0020773</name>
</gene>
<evidence type="ECO:0000256" key="1">
    <source>
        <dbReference type="ARBA" id="ARBA00044953"/>
    </source>
</evidence>
<comment type="caution">
    <text evidence="4">The sequence shown here is derived from an EMBL/GenBank/DDBJ whole genome shotgun (WGS) entry which is preliminary data.</text>
</comment>
<dbReference type="GO" id="GO:0005615">
    <property type="term" value="C:extracellular space"/>
    <property type="evidence" value="ECO:0007669"/>
    <property type="project" value="TreeGrafter"/>
</dbReference>
<feature type="domain" description="Menorin-like" evidence="3">
    <location>
        <begin position="54"/>
        <end position="262"/>
    </location>
</feature>
<feature type="region of interest" description="Disordered" evidence="2">
    <location>
        <begin position="1"/>
        <end position="44"/>
    </location>
</feature>
<evidence type="ECO:0000313" key="5">
    <source>
        <dbReference type="Proteomes" id="UP000886611"/>
    </source>
</evidence>
<sequence length="277" mass="31522">MCPSGPHRSCLHRPRQLGRHQPPGAEPTHGAACSRRAGHKRRRIQGSSGLRIRSAHMIEADILQDIKSNQPIMAHPPQNESDITFYDWLNEVLKSDKGIKLDFKSLEAVGPSIKLLELKKEYLNRPVWLNADILPGPGGTTSNVVDAQRFLEMVDSFIPGAVLSLGWTTSFSRDQDNYGYTWEMVKQMQELCKALQNTITFPVRAALLPASFLQLQWLLQQSERYTLTVWTGKDDLYSLDDLLQYRRHFDKEKIFYDISEAHRTIVKKTTGSSQSQS</sequence>
<dbReference type="Pfam" id="PF10223">
    <property type="entry name" value="Menorin_N"/>
    <property type="match status" value="1"/>
</dbReference>
<feature type="non-terminal residue" evidence="4">
    <location>
        <position position="277"/>
    </location>
</feature>
<feature type="compositionally biased region" description="Basic residues" evidence="2">
    <location>
        <begin position="9"/>
        <end position="18"/>
    </location>
</feature>
<dbReference type="PANTHER" id="PTHR21184:SF3">
    <property type="entry name" value="PROTEIN FAM151B"/>
    <property type="match status" value="1"/>
</dbReference>
<evidence type="ECO:0000313" key="4">
    <source>
        <dbReference type="EMBL" id="KAG2466361.1"/>
    </source>
</evidence>
<accession>A0A8X8BSJ1</accession>
<evidence type="ECO:0000256" key="2">
    <source>
        <dbReference type="SAM" id="MobiDB-lite"/>
    </source>
</evidence>
<proteinExistence type="inferred from homology"/>
<organism evidence="4 5">
    <name type="scientific">Polypterus senegalus</name>
    <name type="common">Senegal bichir</name>
    <dbReference type="NCBI Taxonomy" id="55291"/>
    <lineage>
        <taxon>Eukaryota</taxon>
        <taxon>Metazoa</taxon>
        <taxon>Chordata</taxon>
        <taxon>Craniata</taxon>
        <taxon>Vertebrata</taxon>
        <taxon>Euteleostomi</taxon>
        <taxon>Actinopterygii</taxon>
        <taxon>Polypteriformes</taxon>
        <taxon>Polypteridae</taxon>
        <taxon>Polypterus</taxon>
    </lineage>
</organism>
<dbReference type="InterPro" id="IPR019356">
    <property type="entry name" value="Menorin_dom"/>
</dbReference>
<dbReference type="EMBL" id="JAATIS010001241">
    <property type="protein sequence ID" value="KAG2466361.1"/>
    <property type="molecule type" value="Genomic_DNA"/>
</dbReference>
<reference evidence="4 5" key="1">
    <citation type="journal article" date="2021" name="Cell">
        <title>Tracing the genetic footprints of vertebrate landing in non-teleost ray-finned fishes.</title>
        <authorList>
            <person name="Bi X."/>
            <person name="Wang K."/>
            <person name="Yang L."/>
            <person name="Pan H."/>
            <person name="Jiang H."/>
            <person name="Wei Q."/>
            <person name="Fang M."/>
            <person name="Yu H."/>
            <person name="Zhu C."/>
            <person name="Cai Y."/>
            <person name="He Y."/>
            <person name="Gan X."/>
            <person name="Zeng H."/>
            <person name="Yu D."/>
            <person name="Zhu Y."/>
            <person name="Jiang H."/>
            <person name="Qiu Q."/>
            <person name="Yang H."/>
            <person name="Zhang Y.E."/>
            <person name="Wang W."/>
            <person name="Zhu M."/>
            <person name="He S."/>
            <person name="Zhang G."/>
        </authorList>
    </citation>
    <scope>NUCLEOTIDE SEQUENCE [LARGE SCALE GENOMIC DNA]</scope>
    <source>
        <strain evidence="4">Bchr_013</strain>
    </source>
</reference>
<protein>
    <submittedName>
        <fullName evidence="4">F151B protein</fullName>
    </submittedName>
</protein>
<dbReference type="Proteomes" id="UP000886611">
    <property type="component" value="Unassembled WGS sequence"/>
</dbReference>
<keyword evidence="5" id="KW-1185">Reference proteome</keyword>
<feature type="non-terminal residue" evidence="4">
    <location>
        <position position="1"/>
    </location>
</feature>